<evidence type="ECO:0008006" key="8">
    <source>
        <dbReference type="Google" id="ProtNLM"/>
    </source>
</evidence>
<dbReference type="OrthoDB" id="29180at2759"/>
<feature type="transmembrane region" description="Helical" evidence="5">
    <location>
        <begin position="87"/>
        <end position="109"/>
    </location>
</feature>
<keyword evidence="4 5" id="KW-0472">Membrane</keyword>
<dbReference type="AlphaFoldDB" id="A0A0A1U4P8"/>
<sequence>MSDPFNDYSQTDSAVSYETTTLNCSVPVLSLLATLFGWVGGLVIFLLEKQNVYVRAVALQSTIINSIFFVIAVFFLCFYWAGLFFVVMFWIAFSVAILVVVALAVLAFIKAKSGVFFGIPPLGGWILSIANH</sequence>
<keyword evidence="7" id="KW-1185">Reference proteome</keyword>
<name>A0A0A1U4P8_ENTIV</name>
<evidence type="ECO:0000313" key="6">
    <source>
        <dbReference type="EMBL" id="ELP89222.1"/>
    </source>
</evidence>
<dbReference type="KEGG" id="eiv:EIN_486840"/>
<reference evidence="6 7" key="1">
    <citation type="submission" date="2012-10" db="EMBL/GenBank/DDBJ databases">
        <authorList>
            <person name="Zafar N."/>
            <person name="Inman J."/>
            <person name="Hall N."/>
            <person name="Lorenzi H."/>
            <person name="Caler E."/>
        </authorList>
    </citation>
    <scope>NUCLEOTIDE SEQUENCE [LARGE SCALE GENOMIC DNA]</scope>
    <source>
        <strain evidence="6 7">IP1</strain>
    </source>
</reference>
<comment type="subcellular location">
    <subcellularLocation>
        <location evidence="1">Membrane</location>
        <topology evidence="1">Multi-pass membrane protein</topology>
    </subcellularLocation>
</comment>
<feature type="transmembrane region" description="Helical" evidence="5">
    <location>
        <begin position="59"/>
        <end position="81"/>
    </location>
</feature>
<gene>
    <name evidence="6" type="ORF">EIN_486840</name>
</gene>
<proteinExistence type="predicted"/>
<evidence type="ECO:0000256" key="5">
    <source>
        <dbReference type="SAM" id="Phobius"/>
    </source>
</evidence>
<evidence type="ECO:0000256" key="1">
    <source>
        <dbReference type="ARBA" id="ARBA00004141"/>
    </source>
</evidence>
<dbReference type="PANTHER" id="PTHR36460">
    <property type="entry name" value="UPF0132 DOMAIN PROTEIN (AFU_ORTHOLOGUE AFUA_3G10255)"/>
    <property type="match status" value="1"/>
</dbReference>
<evidence type="ECO:0000256" key="2">
    <source>
        <dbReference type="ARBA" id="ARBA00022692"/>
    </source>
</evidence>
<organism evidence="6 7">
    <name type="scientific">Entamoeba invadens IP1</name>
    <dbReference type="NCBI Taxonomy" id="370355"/>
    <lineage>
        <taxon>Eukaryota</taxon>
        <taxon>Amoebozoa</taxon>
        <taxon>Evosea</taxon>
        <taxon>Archamoebae</taxon>
        <taxon>Mastigamoebida</taxon>
        <taxon>Entamoebidae</taxon>
        <taxon>Entamoeba</taxon>
    </lineage>
</organism>
<evidence type="ECO:0000313" key="7">
    <source>
        <dbReference type="Proteomes" id="UP000014680"/>
    </source>
</evidence>
<dbReference type="Proteomes" id="UP000014680">
    <property type="component" value="Unassembled WGS sequence"/>
</dbReference>
<dbReference type="GO" id="GO:0016020">
    <property type="term" value="C:membrane"/>
    <property type="evidence" value="ECO:0007669"/>
    <property type="project" value="UniProtKB-SubCell"/>
</dbReference>
<feature type="transmembrane region" description="Helical" evidence="5">
    <location>
        <begin position="26"/>
        <end position="47"/>
    </location>
</feature>
<keyword evidence="3 5" id="KW-1133">Transmembrane helix</keyword>
<evidence type="ECO:0000256" key="4">
    <source>
        <dbReference type="ARBA" id="ARBA00023136"/>
    </source>
</evidence>
<dbReference type="EMBL" id="KB206670">
    <property type="protein sequence ID" value="ELP89222.1"/>
    <property type="molecule type" value="Genomic_DNA"/>
</dbReference>
<dbReference type="PANTHER" id="PTHR36460:SF1">
    <property type="entry name" value="UPF0132 DOMAIN PROTEIN (AFU_ORTHOLOGUE AFUA_3G10255)"/>
    <property type="match status" value="1"/>
</dbReference>
<evidence type="ECO:0000256" key="3">
    <source>
        <dbReference type="ARBA" id="ARBA00022989"/>
    </source>
</evidence>
<protein>
    <recommendedName>
        <fullName evidence="8">DUF4870 domain-containing protein</fullName>
    </recommendedName>
</protein>
<dbReference type="RefSeq" id="XP_004255993.1">
    <property type="nucleotide sequence ID" value="XM_004255945.1"/>
</dbReference>
<dbReference type="GeneID" id="14888101"/>
<accession>A0A0A1U4P8</accession>
<keyword evidence="2 5" id="KW-0812">Transmembrane</keyword>
<dbReference type="VEuPathDB" id="AmoebaDB:EIN_486840"/>